<dbReference type="eggNOG" id="ENOG502TAW1">
    <property type="taxonomic scope" value="Eukaryota"/>
</dbReference>
<feature type="region of interest" description="Disordered" evidence="1">
    <location>
        <begin position="1"/>
        <end position="21"/>
    </location>
</feature>
<organism evidence="2 3">
    <name type="scientific">Colletotrichum fioriniae PJ7</name>
    <dbReference type="NCBI Taxonomy" id="1445577"/>
    <lineage>
        <taxon>Eukaryota</taxon>
        <taxon>Fungi</taxon>
        <taxon>Dikarya</taxon>
        <taxon>Ascomycota</taxon>
        <taxon>Pezizomycotina</taxon>
        <taxon>Sordariomycetes</taxon>
        <taxon>Hypocreomycetidae</taxon>
        <taxon>Glomerellales</taxon>
        <taxon>Glomerellaceae</taxon>
        <taxon>Colletotrichum</taxon>
        <taxon>Colletotrichum acutatum species complex</taxon>
    </lineage>
</organism>
<dbReference type="KEGG" id="cfj:CFIO01_09228"/>
<keyword evidence="3" id="KW-1185">Reference proteome</keyword>
<reference evidence="2 3" key="1">
    <citation type="submission" date="2014-02" db="EMBL/GenBank/DDBJ databases">
        <title>The genome sequence of Colletotrichum fioriniae PJ7.</title>
        <authorList>
            <person name="Baroncelli R."/>
            <person name="Thon M.R."/>
        </authorList>
    </citation>
    <scope>NUCLEOTIDE SEQUENCE [LARGE SCALE GENOMIC DNA]</scope>
    <source>
        <strain evidence="2 3">PJ7</strain>
    </source>
</reference>
<evidence type="ECO:0000313" key="2">
    <source>
        <dbReference type="EMBL" id="EXF75069.1"/>
    </source>
</evidence>
<dbReference type="AlphaFoldDB" id="A0A010RBG7"/>
<protein>
    <submittedName>
        <fullName evidence="2">Uncharacterized protein</fullName>
    </submittedName>
</protein>
<dbReference type="Proteomes" id="UP000020467">
    <property type="component" value="Unassembled WGS sequence"/>
</dbReference>
<evidence type="ECO:0000313" key="3">
    <source>
        <dbReference type="Proteomes" id="UP000020467"/>
    </source>
</evidence>
<accession>A0A010RBG7</accession>
<comment type="caution">
    <text evidence="2">The sequence shown here is derived from an EMBL/GenBank/DDBJ whole genome shotgun (WGS) entry which is preliminary data.</text>
</comment>
<dbReference type="EMBL" id="JARH01000930">
    <property type="protein sequence ID" value="EXF75069.1"/>
    <property type="molecule type" value="Genomic_DNA"/>
</dbReference>
<proteinExistence type="predicted"/>
<dbReference type="OrthoDB" id="4777585at2759"/>
<feature type="region of interest" description="Disordered" evidence="1">
    <location>
        <begin position="50"/>
        <end position="130"/>
    </location>
</feature>
<sequence length="593" mass="68628">MDSPSMESLTISTSGDPETTLDQKIHNLKSCLKQKRPAISEIQQVQVALPTNLENTREISGHVQRKSAGTSRAQPPPRRQPHIASSIKDFKTSKREKTRRSLGNSEDSDSDSDSNSAQQGKEDGTTIVTRQKKVEDAVSCENEPADLEALEREDRERMKLFQVLRNVALKWEDVGHVRRNHRREGDFRREKLLRRFWKKRDNAHAELMLSFRNMIEPRRQNEALQIFHDYYDDATKSNRLREEIRKWDSRRQDFLDEALYGDIEEKLREQSQKRKPAKTLEEIILRVESDLIDSFPAYDCPWRGWGLQPHERYSSDPTRHEMSTLRESLNSKVSSEQRLANILGEMYLEWWIELVRAPRIGLREMITARLESFHKTHRGSDELSRIRGFLIEPYLKRLSAGISHALEVALESGVSPEASIHQFPDHLDIIQAIKESRVNGSLTRDYMDWISSDLSVEDIENICEAWTITLRTDTCRTYRTTMASIVDIRQEFCLGVRKPGVVSLILLKGGYPATVKDVSAEELESMGWFEDENGGYWRYEYESAYWRGTKSGEMAIFRVTMEGEVQGMRSLNGDWIGWGDREDTQEGGLRNIS</sequence>
<gene>
    <name evidence="2" type="ORF">CFIO01_09228</name>
</gene>
<dbReference type="HOGENOM" id="CLU_490982_0_0_1"/>
<name>A0A010RBG7_9PEZI</name>
<evidence type="ECO:0000256" key="1">
    <source>
        <dbReference type="SAM" id="MobiDB-lite"/>
    </source>
</evidence>